<protein>
    <recommendedName>
        <fullName evidence="5">YD repeat-containing protein</fullName>
    </recommendedName>
</protein>
<dbReference type="EMBL" id="QRDP01000004">
    <property type="protein sequence ID" value="RED16354.1"/>
    <property type="molecule type" value="Genomic_DNA"/>
</dbReference>
<feature type="chain" id="PRO_5017608424" description="YD repeat-containing protein" evidence="2">
    <location>
        <begin position="31"/>
        <end position="486"/>
    </location>
</feature>
<proteinExistence type="predicted"/>
<dbReference type="AlphaFoldDB" id="A0A3D9FEV6"/>
<feature type="region of interest" description="Disordered" evidence="1">
    <location>
        <begin position="43"/>
        <end position="62"/>
    </location>
</feature>
<dbReference type="Proteomes" id="UP000256310">
    <property type="component" value="Unassembled WGS sequence"/>
</dbReference>
<name>A0A3D9FEV6_9SPHN</name>
<evidence type="ECO:0000256" key="2">
    <source>
        <dbReference type="SAM" id="SignalP"/>
    </source>
</evidence>
<accession>A0A3D9FEV6</accession>
<evidence type="ECO:0000313" key="3">
    <source>
        <dbReference type="EMBL" id="RED16354.1"/>
    </source>
</evidence>
<evidence type="ECO:0008006" key="5">
    <source>
        <dbReference type="Google" id="ProtNLM"/>
    </source>
</evidence>
<keyword evidence="4" id="KW-1185">Reference proteome</keyword>
<organism evidence="3 4">
    <name type="scientific">Parasphingopyxis lamellibrachiae</name>
    <dbReference type="NCBI Taxonomy" id="680125"/>
    <lineage>
        <taxon>Bacteria</taxon>
        <taxon>Pseudomonadati</taxon>
        <taxon>Pseudomonadota</taxon>
        <taxon>Alphaproteobacteria</taxon>
        <taxon>Sphingomonadales</taxon>
        <taxon>Sphingomonadaceae</taxon>
        <taxon>Parasphingopyxis</taxon>
    </lineage>
</organism>
<evidence type="ECO:0000313" key="4">
    <source>
        <dbReference type="Proteomes" id="UP000256310"/>
    </source>
</evidence>
<reference evidence="3 4" key="1">
    <citation type="submission" date="2018-07" db="EMBL/GenBank/DDBJ databases">
        <title>Genomic Encyclopedia of Type Strains, Phase IV (KMG-IV): sequencing the most valuable type-strain genomes for metagenomic binning, comparative biology and taxonomic classification.</title>
        <authorList>
            <person name="Goeker M."/>
        </authorList>
    </citation>
    <scope>NUCLEOTIDE SEQUENCE [LARGE SCALE GENOMIC DNA]</scope>
    <source>
        <strain evidence="3 4">DSM 26725</strain>
    </source>
</reference>
<evidence type="ECO:0000256" key="1">
    <source>
        <dbReference type="SAM" id="MobiDB-lite"/>
    </source>
</evidence>
<feature type="signal peptide" evidence="2">
    <location>
        <begin position="1"/>
        <end position="30"/>
    </location>
</feature>
<comment type="caution">
    <text evidence="3">The sequence shown here is derived from an EMBL/GenBank/DDBJ whole genome shotgun (WGS) entry which is preliminary data.</text>
</comment>
<sequence>MNGAGEATAQWGLRLAGAAMLAMWAWPAQTQVPQAVAADMVAKQDNTASKSPPPELRRDFSFNGVTQEDATVFRYDGGIFRESSDGWTETRDSGEVFTYDLVTGRPGGNALSFHDADRNVRASISFSNGAIFIRAADGSLIRSHQVTAAEAVPRSYPRPHRPSMYDLQTANFEGGQLRRSLYGQWIRRDDDGHCSIYRSWSAGMIDFSIWDEENDIVLTIYLDTMGMQAERLNAGVRSPIDGYRLTEVSRERDFDPMRDCNDRPAPIPSPATDSGSGNFPLETIQTRIGVFSRISDDQWSYFAVHGDLERATETLPYDVMESSDSHLLAYNEANEVYALIELDNRSLSVFSLNGVVDQFYPITETTPEFAWETASQRRDMTATEMTTIDYEGGQFRRLGAGSWIDMSDENGCSYYDEWDRDLGNVTMIFTRRRRSSSPRISINIAGMTATVHSGYAAGSPVVETRQLTATGNEDLGYNPSDVCYAN</sequence>
<keyword evidence="2" id="KW-0732">Signal</keyword>
<gene>
    <name evidence="3" type="ORF">DFR46_1376</name>
</gene>